<accession>A0ABM5N4S2</accession>
<dbReference type="RefSeq" id="WP_015030196.1">
    <property type="nucleotide sequence ID" value="NC_018748.1"/>
</dbReference>
<feature type="chain" id="PRO_5045667404" evidence="1">
    <location>
        <begin position="26"/>
        <end position="179"/>
    </location>
</feature>
<gene>
    <name evidence="3" type="ordered locus">Emtol_3373</name>
</gene>
<name>A0ABM5N4S2_EMTOG</name>
<dbReference type="InterPro" id="IPR025411">
    <property type="entry name" value="DUF4136"/>
</dbReference>
<evidence type="ECO:0000259" key="2">
    <source>
        <dbReference type="Pfam" id="PF13590"/>
    </source>
</evidence>
<evidence type="ECO:0000313" key="4">
    <source>
        <dbReference type="Proteomes" id="UP000002875"/>
    </source>
</evidence>
<sequence>MKAVMKKTMLIWVMGIVAFASKAQVVTNADHGVNFRDLHTFAWLNPDIQVRNPLFNNELITRNIENYVNNALVTKGLKIDNQTPDILLKFHTYTENAISSMGGYPMWGGWGFNRGFFPFTGYGYGPYQYTKGTLVIDAIDARTNKLIWQGGISGSINAAKIQRTIYKGVNKIMKKYPVS</sequence>
<keyword evidence="3" id="KW-0449">Lipoprotein</keyword>
<reference evidence="3 4" key="1">
    <citation type="submission" date="2011-07" db="EMBL/GenBank/DDBJ databases">
        <title>The complete genome of chromosome of Emticicia oligotrophica DSM 17448.</title>
        <authorList>
            <consortium name="US DOE Joint Genome Institute (JGI-PGF)"/>
            <person name="Lucas S."/>
            <person name="Han J."/>
            <person name="Lapidus A."/>
            <person name="Bruce D."/>
            <person name="Goodwin L."/>
            <person name="Pitluck S."/>
            <person name="Peters L."/>
            <person name="Kyrpides N."/>
            <person name="Mavromatis K."/>
            <person name="Ivanova N."/>
            <person name="Ovchinnikova G."/>
            <person name="Teshima H."/>
            <person name="Detter J.C."/>
            <person name="Tapia R."/>
            <person name="Han C."/>
            <person name="Land M."/>
            <person name="Hauser L."/>
            <person name="Markowitz V."/>
            <person name="Cheng J.-F."/>
            <person name="Hugenholtz P."/>
            <person name="Woyke T."/>
            <person name="Wu D."/>
            <person name="Tindall B."/>
            <person name="Pomrenke H."/>
            <person name="Brambilla E."/>
            <person name="Klenk H.-P."/>
            <person name="Eisen J.A."/>
        </authorList>
    </citation>
    <scope>NUCLEOTIDE SEQUENCE [LARGE SCALE GENOMIC DNA]</scope>
    <source>
        <strain evidence="3 4">DSM 17448</strain>
    </source>
</reference>
<evidence type="ECO:0000313" key="3">
    <source>
        <dbReference type="EMBL" id="AFK04502.1"/>
    </source>
</evidence>
<feature type="domain" description="DUF4136" evidence="2">
    <location>
        <begin position="25"/>
        <end position="177"/>
    </location>
</feature>
<dbReference type="Pfam" id="PF13590">
    <property type="entry name" value="DUF4136"/>
    <property type="match status" value="1"/>
</dbReference>
<dbReference type="EMBL" id="CP002961">
    <property type="protein sequence ID" value="AFK04502.1"/>
    <property type="molecule type" value="Genomic_DNA"/>
</dbReference>
<keyword evidence="4" id="KW-1185">Reference proteome</keyword>
<organism evidence="3 4">
    <name type="scientific">Emticicia oligotrophica (strain DSM 17448 / CIP 109782 / MTCC 6937 / GPTSA100-15)</name>
    <dbReference type="NCBI Taxonomy" id="929562"/>
    <lineage>
        <taxon>Bacteria</taxon>
        <taxon>Pseudomonadati</taxon>
        <taxon>Bacteroidota</taxon>
        <taxon>Cytophagia</taxon>
        <taxon>Cytophagales</taxon>
        <taxon>Leadbetterellaceae</taxon>
        <taxon>Emticicia</taxon>
    </lineage>
</organism>
<dbReference type="Proteomes" id="UP000002875">
    <property type="component" value="Chromosome"/>
</dbReference>
<keyword evidence="1" id="KW-0732">Signal</keyword>
<protein>
    <submittedName>
        <fullName evidence="3">Lipoprotein</fullName>
    </submittedName>
</protein>
<dbReference type="Gene3D" id="3.30.160.670">
    <property type="match status" value="1"/>
</dbReference>
<proteinExistence type="predicted"/>
<evidence type="ECO:0000256" key="1">
    <source>
        <dbReference type="SAM" id="SignalP"/>
    </source>
</evidence>
<feature type="signal peptide" evidence="1">
    <location>
        <begin position="1"/>
        <end position="25"/>
    </location>
</feature>